<organism evidence="1 2">
    <name type="scientific">Plebeiibacterium marinum</name>
    <dbReference type="NCBI Taxonomy" id="2992111"/>
    <lineage>
        <taxon>Bacteria</taxon>
        <taxon>Pseudomonadati</taxon>
        <taxon>Bacteroidota</taxon>
        <taxon>Bacteroidia</taxon>
        <taxon>Marinilabiliales</taxon>
        <taxon>Marinilabiliaceae</taxon>
        <taxon>Plebeiibacterium</taxon>
    </lineage>
</organism>
<dbReference type="EMBL" id="JAPDPI010000006">
    <property type="protein sequence ID" value="MCW3804910.1"/>
    <property type="molecule type" value="Genomic_DNA"/>
</dbReference>
<comment type="caution">
    <text evidence="1">The sequence shown here is derived from an EMBL/GenBank/DDBJ whole genome shotgun (WGS) entry which is preliminary data.</text>
</comment>
<evidence type="ECO:0000313" key="2">
    <source>
        <dbReference type="Proteomes" id="UP001207408"/>
    </source>
</evidence>
<dbReference type="AlphaFoldDB" id="A0AAE3SJZ4"/>
<reference evidence="1" key="1">
    <citation type="submission" date="2022-10" db="EMBL/GenBank/DDBJ databases">
        <authorList>
            <person name="Yu W.X."/>
        </authorList>
    </citation>
    <scope>NUCLEOTIDE SEQUENCE</scope>
    <source>
        <strain evidence="1">D04</strain>
    </source>
</reference>
<name>A0AAE3SJZ4_9BACT</name>
<sequence>MKVDLINMAKKKGLLSKVMTTIRLRIVLLGVMLLLNMMVFAQWECRSNLSGHLKPVYATSAINWAGEIVGSSGYLSNTNISNGMAFLGLDYSHNNHQFYFEGGIKAWNKYDYDLNINFSKWKTGLREVSYNYFTPDFSLGIGLQQVKLPNSFLLNERGWGVSFNKESGLYRFSGAMASVTKDVARNGSFCANCFLYDITPVRNQPLGNSFGDTNFAFVSFEKAKGEKESASDNEYDEFNDFESVSQATYPSLESYGGVIYSEFGGYYDNPDIYLGLHANFLLFNNALLSVQTVYQGVKENSAVLYSVDAEKVIEWQTGNLSTLHLGYIGKLDLDDGALASPRFSNLFLGEVFRMDVVDMPLVNLIAKHQIVDKKLSLKIQYSRQIKGKHMHEFDMSVGKYFFNKKLRTTVLSGLMKSDNMEEYAKLARLELRVFF</sequence>
<evidence type="ECO:0000313" key="1">
    <source>
        <dbReference type="EMBL" id="MCW3804910.1"/>
    </source>
</evidence>
<dbReference type="RefSeq" id="WP_301198132.1">
    <property type="nucleotide sequence ID" value="NZ_JAPDPI010000006.1"/>
</dbReference>
<gene>
    <name evidence="1" type="ORF">OM074_04680</name>
</gene>
<dbReference type="Proteomes" id="UP001207408">
    <property type="component" value="Unassembled WGS sequence"/>
</dbReference>
<protein>
    <submittedName>
        <fullName evidence="1">Uncharacterized protein</fullName>
    </submittedName>
</protein>
<proteinExistence type="predicted"/>
<accession>A0AAE3SJZ4</accession>
<keyword evidence="2" id="KW-1185">Reference proteome</keyword>